<evidence type="ECO:0000313" key="2">
    <source>
        <dbReference type="Proteomes" id="UP000277007"/>
    </source>
</evidence>
<dbReference type="EMBL" id="RXMA01000036">
    <property type="protein sequence ID" value="RTR15032.1"/>
    <property type="molecule type" value="Genomic_DNA"/>
</dbReference>
<proteinExistence type="predicted"/>
<sequence length="72" mass="7932">MEQPHSFVVGQVWGATQAARLSVGTAACGLKKQIKSSVPGVNRQPKHRKWKTFAIKRHQSITSLTTKLSFSV</sequence>
<name>A0A3S0K7M0_9PROT</name>
<dbReference type="AlphaFoldDB" id="A0A3S0K7M0"/>
<evidence type="ECO:0000313" key="1">
    <source>
        <dbReference type="EMBL" id="RTR15032.1"/>
    </source>
</evidence>
<keyword evidence="2" id="KW-1185">Reference proteome</keyword>
<comment type="caution">
    <text evidence="1">The sequence shown here is derived from an EMBL/GenBank/DDBJ whole genome shotgun (WGS) entry which is preliminary data.</text>
</comment>
<organism evidence="1 2">
    <name type="scientific">Azospirillum griseum</name>
    <dbReference type="NCBI Taxonomy" id="2496639"/>
    <lineage>
        <taxon>Bacteria</taxon>
        <taxon>Pseudomonadati</taxon>
        <taxon>Pseudomonadota</taxon>
        <taxon>Alphaproteobacteria</taxon>
        <taxon>Rhodospirillales</taxon>
        <taxon>Azospirillaceae</taxon>
        <taxon>Azospirillum</taxon>
    </lineage>
</organism>
<reference evidence="1 2" key="1">
    <citation type="submission" date="2018-12" db="EMBL/GenBank/DDBJ databases">
        <authorList>
            <person name="Yang Y."/>
        </authorList>
    </citation>
    <scope>NUCLEOTIDE SEQUENCE [LARGE SCALE GENOMIC DNA]</scope>
    <source>
        <strain evidence="1 2">L-25-5w-1</strain>
    </source>
</reference>
<protein>
    <submittedName>
        <fullName evidence="1">Uncharacterized protein</fullName>
    </submittedName>
</protein>
<gene>
    <name evidence="1" type="ORF">EJ903_23450</name>
</gene>
<accession>A0A3S0K7M0</accession>
<dbReference type="Proteomes" id="UP000277007">
    <property type="component" value="Unassembled WGS sequence"/>
</dbReference>